<dbReference type="AlphaFoldDB" id="A0AAV5VRU9"/>
<organism evidence="2 3">
    <name type="scientific">Pristionchus fissidentatus</name>
    <dbReference type="NCBI Taxonomy" id="1538716"/>
    <lineage>
        <taxon>Eukaryota</taxon>
        <taxon>Metazoa</taxon>
        <taxon>Ecdysozoa</taxon>
        <taxon>Nematoda</taxon>
        <taxon>Chromadorea</taxon>
        <taxon>Rhabditida</taxon>
        <taxon>Rhabditina</taxon>
        <taxon>Diplogasteromorpha</taxon>
        <taxon>Diplogasteroidea</taxon>
        <taxon>Neodiplogasteridae</taxon>
        <taxon>Pristionchus</taxon>
    </lineage>
</organism>
<evidence type="ECO:0000313" key="3">
    <source>
        <dbReference type="Proteomes" id="UP001432322"/>
    </source>
</evidence>
<sequence>MDRLLLLSLLSHVLAHTNSSNLHSLNIDECDLLPPRKLPLAWKTLHIFLGSDGSMESAEAAHLFSLLHCLLPKTDRILHHSIIPSIDNGSIELCQNCSDHESLLPNLETFR</sequence>
<feature type="non-terminal residue" evidence="2">
    <location>
        <position position="111"/>
    </location>
</feature>
<proteinExistence type="predicted"/>
<feature type="chain" id="PRO_5043529037" evidence="1">
    <location>
        <begin position="16"/>
        <end position="111"/>
    </location>
</feature>
<accession>A0AAV5VRU9</accession>
<name>A0AAV5VRU9_9BILA</name>
<protein>
    <submittedName>
        <fullName evidence="2">Uncharacterized protein</fullName>
    </submittedName>
</protein>
<keyword evidence="1" id="KW-0732">Signal</keyword>
<feature type="signal peptide" evidence="1">
    <location>
        <begin position="1"/>
        <end position="15"/>
    </location>
</feature>
<dbReference type="EMBL" id="BTSY01000003">
    <property type="protein sequence ID" value="GMT20715.1"/>
    <property type="molecule type" value="Genomic_DNA"/>
</dbReference>
<evidence type="ECO:0000313" key="2">
    <source>
        <dbReference type="EMBL" id="GMT20715.1"/>
    </source>
</evidence>
<gene>
    <name evidence="2" type="ORF">PFISCL1PPCAC_12012</name>
</gene>
<keyword evidence="3" id="KW-1185">Reference proteome</keyword>
<dbReference type="Proteomes" id="UP001432322">
    <property type="component" value="Unassembled WGS sequence"/>
</dbReference>
<evidence type="ECO:0000256" key="1">
    <source>
        <dbReference type="SAM" id="SignalP"/>
    </source>
</evidence>
<comment type="caution">
    <text evidence="2">The sequence shown here is derived from an EMBL/GenBank/DDBJ whole genome shotgun (WGS) entry which is preliminary data.</text>
</comment>
<reference evidence="2" key="1">
    <citation type="submission" date="2023-10" db="EMBL/GenBank/DDBJ databases">
        <title>Genome assembly of Pristionchus species.</title>
        <authorList>
            <person name="Yoshida K."/>
            <person name="Sommer R.J."/>
        </authorList>
    </citation>
    <scope>NUCLEOTIDE SEQUENCE</scope>
    <source>
        <strain evidence="2">RS5133</strain>
    </source>
</reference>